<dbReference type="Proteomes" id="UP001610563">
    <property type="component" value="Unassembled WGS sequence"/>
</dbReference>
<sequence>MFFNLPQPFPCLVGIPPGEDYDGILDAADCWSVKCSCTLNDDIDNFQTVFGRSHLRIVETDLSQASLTKLTQLSSNARIAPLVQGLLIHRGDDAALGSGFNWARDPPGKIIPPAVVISQLGAAVQSLANCVHCAVSRAPNLIFTAVDKTQPTPSDAVTILNTVIALTGRPIKSYGIDSRLYSHTPSMKANPVDQVSFESINLQDPTFLRSLETLETLTLKFPFESEGSSSFALSLLTSAPNIQNLTIDFDEGICATSFLSHLLSTGPTSQLETLTLTNGTLSGRDLLTLFLENCVNLRSLHLEQVRIEENGIWLPIMDLLRNGFPCLEEAKLLELMSGSHAIDWWSLELAGVSKETVAGVSQRRKFIWDREEYMPY</sequence>
<dbReference type="InterPro" id="IPR032675">
    <property type="entry name" value="LRR_dom_sf"/>
</dbReference>
<gene>
    <name evidence="1" type="ORF">BJX66DRAFT_217691</name>
</gene>
<name>A0ABR4G4Q2_9EURO</name>
<dbReference type="Gene3D" id="3.80.10.10">
    <property type="entry name" value="Ribonuclease Inhibitor"/>
    <property type="match status" value="1"/>
</dbReference>
<keyword evidence="2" id="KW-1185">Reference proteome</keyword>
<evidence type="ECO:0000313" key="2">
    <source>
        <dbReference type="Proteomes" id="UP001610563"/>
    </source>
</evidence>
<proteinExistence type="predicted"/>
<evidence type="ECO:0000313" key="1">
    <source>
        <dbReference type="EMBL" id="KAL2793966.1"/>
    </source>
</evidence>
<protein>
    <recommendedName>
        <fullName evidence="3">RNI-like protein</fullName>
    </recommendedName>
</protein>
<organism evidence="1 2">
    <name type="scientific">Aspergillus keveii</name>
    <dbReference type="NCBI Taxonomy" id="714993"/>
    <lineage>
        <taxon>Eukaryota</taxon>
        <taxon>Fungi</taxon>
        <taxon>Dikarya</taxon>
        <taxon>Ascomycota</taxon>
        <taxon>Pezizomycotina</taxon>
        <taxon>Eurotiomycetes</taxon>
        <taxon>Eurotiomycetidae</taxon>
        <taxon>Eurotiales</taxon>
        <taxon>Aspergillaceae</taxon>
        <taxon>Aspergillus</taxon>
        <taxon>Aspergillus subgen. Nidulantes</taxon>
    </lineage>
</organism>
<comment type="caution">
    <text evidence="1">The sequence shown here is derived from an EMBL/GenBank/DDBJ whole genome shotgun (WGS) entry which is preliminary data.</text>
</comment>
<reference evidence="1 2" key="1">
    <citation type="submission" date="2024-07" db="EMBL/GenBank/DDBJ databases">
        <title>Section-level genome sequencing and comparative genomics of Aspergillus sections Usti and Cavernicolus.</title>
        <authorList>
            <consortium name="Lawrence Berkeley National Laboratory"/>
            <person name="Nybo J.L."/>
            <person name="Vesth T.C."/>
            <person name="Theobald S."/>
            <person name="Frisvad J.C."/>
            <person name="Larsen T.O."/>
            <person name="Kjaerboelling I."/>
            <person name="Rothschild-Mancinelli K."/>
            <person name="Lyhne E.K."/>
            <person name="Kogle M.E."/>
            <person name="Barry K."/>
            <person name="Clum A."/>
            <person name="Na H."/>
            <person name="Ledsgaard L."/>
            <person name="Lin J."/>
            <person name="Lipzen A."/>
            <person name="Kuo A."/>
            <person name="Riley R."/>
            <person name="Mondo S."/>
            <person name="Labutti K."/>
            <person name="Haridas S."/>
            <person name="Pangalinan J."/>
            <person name="Salamov A.A."/>
            <person name="Simmons B.A."/>
            <person name="Magnuson J.K."/>
            <person name="Chen J."/>
            <person name="Drula E."/>
            <person name="Henrissat B."/>
            <person name="Wiebenga A."/>
            <person name="Lubbers R.J."/>
            <person name="Gomes A.C."/>
            <person name="Makela M.R."/>
            <person name="Stajich J."/>
            <person name="Grigoriev I.V."/>
            <person name="Mortensen U.H."/>
            <person name="De Vries R.P."/>
            <person name="Baker S.E."/>
            <person name="Andersen M.R."/>
        </authorList>
    </citation>
    <scope>NUCLEOTIDE SEQUENCE [LARGE SCALE GENOMIC DNA]</scope>
    <source>
        <strain evidence="1 2">CBS 209.92</strain>
    </source>
</reference>
<dbReference type="EMBL" id="JBFTWV010000051">
    <property type="protein sequence ID" value="KAL2793966.1"/>
    <property type="molecule type" value="Genomic_DNA"/>
</dbReference>
<dbReference type="SUPFAM" id="SSF52047">
    <property type="entry name" value="RNI-like"/>
    <property type="match status" value="1"/>
</dbReference>
<accession>A0ABR4G4Q2</accession>
<evidence type="ECO:0008006" key="3">
    <source>
        <dbReference type="Google" id="ProtNLM"/>
    </source>
</evidence>